<dbReference type="PANTHER" id="PTHR10782:SF4">
    <property type="entry name" value="TONALLI, ISOFORM E"/>
    <property type="match status" value="1"/>
</dbReference>
<feature type="compositionally biased region" description="Polar residues" evidence="1">
    <location>
        <begin position="1"/>
        <end position="12"/>
    </location>
</feature>
<organism evidence="3 4">
    <name type="scientific">Euroglyphus maynei</name>
    <name type="common">Mayne's house dust mite</name>
    <dbReference type="NCBI Taxonomy" id="6958"/>
    <lineage>
        <taxon>Eukaryota</taxon>
        <taxon>Metazoa</taxon>
        <taxon>Ecdysozoa</taxon>
        <taxon>Arthropoda</taxon>
        <taxon>Chelicerata</taxon>
        <taxon>Arachnida</taxon>
        <taxon>Acari</taxon>
        <taxon>Acariformes</taxon>
        <taxon>Sarcoptiformes</taxon>
        <taxon>Astigmata</taxon>
        <taxon>Psoroptidia</taxon>
        <taxon>Analgoidea</taxon>
        <taxon>Pyroglyphidae</taxon>
        <taxon>Pyroglyphinae</taxon>
        <taxon>Euroglyphus</taxon>
    </lineage>
</organism>
<sequence length="340" mass="38229">HPHQYDINNSGNYGTGGVGSQPYGQQHHNYSQQQQQHWSMSGSSVSNNHQGNNAAIGNNINSYQHSPIPGNPTPPLTPASNIPPYLSPNGIDNKSSNLAINDIKPRLSSNQRDDEIRLTFPVHDGVILPPFRLEHNLAVSNHVFHLKPNVFETLMWRHDLELQLKCFHHQDQHMNTNWPASVQVSVNATPLVIERSDTKTFHKPLYLKDICQSGRNMIQITVTACCCCFDLESYLQMNADKSTWKCPICNKPAFLEGLEVDQYIWGILTSTGLDVEEVTIDSNAYWKPINKYDSGNYNTSKRFKANSPNSMQLPTSSSWELGQGLSPYQSTMSTPDMQCM</sequence>
<accession>A0A1Y3BHI8</accession>
<dbReference type="GO" id="GO:0006357">
    <property type="term" value="P:regulation of transcription by RNA polymerase II"/>
    <property type="evidence" value="ECO:0007669"/>
    <property type="project" value="TreeGrafter"/>
</dbReference>
<dbReference type="GO" id="GO:0000785">
    <property type="term" value="C:chromatin"/>
    <property type="evidence" value="ECO:0007669"/>
    <property type="project" value="TreeGrafter"/>
</dbReference>
<evidence type="ECO:0000259" key="2">
    <source>
        <dbReference type="Pfam" id="PF25527"/>
    </source>
</evidence>
<protein>
    <submittedName>
        <fullName evidence="3">Zinc finger MIZ domain-containing protein</fullName>
    </submittedName>
</protein>
<dbReference type="Pfam" id="PF25527">
    <property type="entry name" value="GBD-like_ZMIZ1_ZMIZ2"/>
    <property type="match status" value="1"/>
</dbReference>
<feature type="compositionally biased region" description="Low complexity" evidence="1">
    <location>
        <begin position="25"/>
        <end position="61"/>
    </location>
</feature>
<keyword evidence="4" id="KW-1185">Reference proteome</keyword>
<dbReference type="InterPro" id="IPR057847">
    <property type="entry name" value="ZMIZ1/ZMIZ2_GBD-like"/>
</dbReference>
<dbReference type="GO" id="GO:0003712">
    <property type="term" value="F:transcription coregulator activity"/>
    <property type="evidence" value="ECO:0007669"/>
    <property type="project" value="TreeGrafter"/>
</dbReference>
<evidence type="ECO:0000256" key="1">
    <source>
        <dbReference type="SAM" id="MobiDB-lite"/>
    </source>
</evidence>
<comment type="caution">
    <text evidence="3">The sequence shown here is derived from an EMBL/GenBank/DDBJ whole genome shotgun (WGS) entry which is preliminary data.</text>
</comment>
<feature type="region of interest" description="Disordered" evidence="1">
    <location>
        <begin position="304"/>
        <end position="340"/>
    </location>
</feature>
<dbReference type="OrthoDB" id="27975at2759"/>
<feature type="non-terminal residue" evidence="3">
    <location>
        <position position="340"/>
    </location>
</feature>
<dbReference type="GO" id="GO:0016925">
    <property type="term" value="P:protein sumoylation"/>
    <property type="evidence" value="ECO:0007669"/>
    <property type="project" value="TreeGrafter"/>
</dbReference>
<dbReference type="Gene3D" id="3.30.40.10">
    <property type="entry name" value="Zinc/RING finger domain, C3HC4 (zinc finger)"/>
    <property type="match status" value="1"/>
</dbReference>
<feature type="non-terminal residue" evidence="3">
    <location>
        <position position="1"/>
    </location>
</feature>
<reference evidence="3 4" key="1">
    <citation type="submission" date="2017-03" db="EMBL/GenBank/DDBJ databases">
        <title>Genome Survey of Euroglyphus maynei.</title>
        <authorList>
            <person name="Arlian L.G."/>
            <person name="Morgan M.S."/>
            <person name="Rider S.D."/>
        </authorList>
    </citation>
    <scope>NUCLEOTIDE SEQUENCE [LARGE SCALE GENOMIC DNA]</scope>
    <source>
        <strain evidence="3">Arlian Lab</strain>
        <tissue evidence="3">Whole body</tissue>
    </source>
</reference>
<gene>
    <name evidence="3" type="ORF">BLA29_004870</name>
</gene>
<dbReference type="GO" id="GO:0061665">
    <property type="term" value="F:SUMO ligase activity"/>
    <property type="evidence" value="ECO:0007669"/>
    <property type="project" value="TreeGrafter"/>
</dbReference>
<dbReference type="PANTHER" id="PTHR10782">
    <property type="entry name" value="ZINC FINGER MIZ DOMAIN-CONTAINING PROTEIN"/>
    <property type="match status" value="1"/>
</dbReference>
<dbReference type="InterPro" id="IPR013083">
    <property type="entry name" value="Znf_RING/FYVE/PHD"/>
</dbReference>
<name>A0A1Y3BHI8_EURMA</name>
<dbReference type="EMBL" id="MUJZ01026955">
    <property type="protein sequence ID" value="OTF78645.1"/>
    <property type="molecule type" value="Genomic_DNA"/>
</dbReference>
<feature type="domain" description="ZMIZ1/ZMIZ2 GBD-like" evidence="2">
    <location>
        <begin position="117"/>
        <end position="229"/>
    </location>
</feature>
<proteinExistence type="predicted"/>
<evidence type="ECO:0000313" key="3">
    <source>
        <dbReference type="EMBL" id="OTF78645.1"/>
    </source>
</evidence>
<evidence type="ECO:0000313" key="4">
    <source>
        <dbReference type="Proteomes" id="UP000194236"/>
    </source>
</evidence>
<dbReference type="AlphaFoldDB" id="A0A1Y3BHI8"/>
<feature type="region of interest" description="Disordered" evidence="1">
    <location>
        <begin position="1"/>
        <end position="79"/>
    </location>
</feature>
<dbReference type="Proteomes" id="UP000194236">
    <property type="component" value="Unassembled WGS sequence"/>
</dbReference>